<dbReference type="Proteomes" id="UP000030377">
    <property type="component" value="Unassembled WGS sequence"/>
</dbReference>
<accession>A0A0A3XGJ6</accession>
<comment type="caution">
    <text evidence="1">The sequence shown here is derived from an EMBL/GenBank/DDBJ whole genome shotgun (WGS) entry which is preliminary data.</text>
</comment>
<proteinExistence type="predicted"/>
<dbReference type="EMBL" id="JRPN01000046">
    <property type="protein sequence ID" value="KGT73420.1"/>
    <property type="molecule type" value="Genomic_DNA"/>
</dbReference>
<dbReference type="AlphaFoldDB" id="A0A0A3XGJ6"/>
<reference evidence="1 2" key="1">
    <citation type="submission" date="2014-09" db="EMBL/GenBank/DDBJ databases">
        <title>Draft genome of Bradyrhizobium japonicum Is-34.</title>
        <authorList>
            <person name="Tsurumaru H."/>
            <person name="Yamakawa T."/>
            <person name="Hashimoto S."/>
            <person name="Okizaki K."/>
            <person name="Kanesaki Y."/>
            <person name="Yoshikawa H."/>
            <person name="Yajima S."/>
        </authorList>
    </citation>
    <scope>NUCLEOTIDE SEQUENCE [LARGE SCALE GENOMIC DNA]</scope>
    <source>
        <strain evidence="1 2">Is-34</strain>
    </source>
</reference>
<sequence length="74" mass="7954">MQRLYGDSGRRVLIEEKGYLTRHATIAAQPDRDRAAGADAVPPLLAENIAYGRPSAGPRAIEQAARLTLPPSKS</sequence>
<gene>
    <name evidence="1" type="ORF">MA20_44200</name>
</gene>
<evidence type="ECO:0000313" key="2">
    <source>
        <dbReference type="Proteomes" id="UP000030377"/>
    </source>
</evidence>
<protein>
    <submittedName>
        <fullName evidence="1">Uncharacterized protein</fullName>
    </submittedName>
</protein>
<name>A0A0A3XGJ6_BRAJP</name>
<organism evidence="1 2">
    <name type="scientific">Bradyrhizobium japonicum</name>
    <dbReference type="NCBI Taxonomy" id="375"/>
    <lineage>
        <taxon>Bacteria</taxon>
        <taxon>Pseudomonadati</taxon>
        <taxon>Pseudomonadota</taxon>
        <taxon>Alphaproteobacteria</taxon>
        <taxon>Hyphomicrobiales</taxon>
        <taxon>Nitrobacteraceae</taxon>
        <taxon>Bradyrhizobium</taxon>
    </lineage>
</organism>
<evidence type="ECO:0000313" key="1">
    <source>
        <dbReference type="EMBL" id="KGT73420.1"/>
    </source>
</evidence>